<dbReference type="RefSeq" id="XP_033582988.1">
    <property type="nucleotide sequence ID" value="XM_033714983.1"/>
</dbReference>
<organism evidence="1">
    <name type="scientific">Mytilinidion resinicola</name>
    <dbReference type="NCBI Taxonomy" id="574789"/>
    <lineage>
        <taxon>Eukaryota</taxon>
        <taxon>Fungi</taxon>
        <taxon>Dikarya</taxon>
        <taxon>Ascomycota</taxon>
        <taxon>Pezizomycotina</taxon>
        <taxon>Dothideomycetes</taxon>
        <taxon>Pleosporomycetidae</taxon>
        <taxon>Mytilinidiales</taxon>
        <taxon>Mytilinidiaceae</taxon>
        <taxon>Mytilinidion</taxon>
    </lineage>
</organism>
<evidence type="ECO:0000313" key="3">
    <source>
        <dbReference type="RefSeq" id="XP_033582988.1"/>
    </source>
</evidence>
<reference evidence="3" key="2">
    <citation type="submission" date="2020-04" db="EMBL/GenBank/DDBJ databases">
        <authorList>
            <consortium name="NCBI Genome Project"/>
        </authorList>
    </citation>
    <scope>NUCLEOTIDE SEQUENCE</scope>
    <source>
        <strain evidence="3">CBS 304.34</strain>
    </source>
</reference>
<reference evidence="3" key="3">
    <citation type="submission" date="2025-04" db="UniProtKB">
        <authorList>
            <consortium name="RefSeq"/>
        </authorList>
    </citation>
    <scope>IDENTIFICATION</scope>
    <source>
        <strain evidence="3">CBS 304.34</strain>
    </source>
</reference>
<gene>
    <name evidence="1 3" type="ORF">BDZ99DRAFT_375580</name>
</gene>
<evidence type="ECO:0000313" key="2">
    <source>
        <dbReference type="Proteomes" id="UP000504636"/>
    </source>
</evidence>
<dbReference type="Proteomes" id="UP000504636">
    <property type="component" value="Unplaced"/>
</dbReference>
<evidence type="ECO:0000313" key="1">
    <source>
        <dbReference type="EMBL" id="KAF2816024.1"/>
    </source>
</evidence>
<dbReference type="AlphaFoldDB" id="A0A6A6Z6U7"/>
<sequence length="78" mass="9087">SRPLRKYLLYYKHGLIFIITRNKKAALELAKRNNIITVEPIKKAYILAFYKKKLGTQENRGDIAKLIAALRYIPLTII</sequence>
<reference evidence="1 3" key="1">
    <citation type="journal article" date="2020" name="Stud. Mycol.">
        <title>101 Dothideomycetes genomes: a test case for predicting lifestyles and emergence of pathogens.</title>
        <authorList>
            <person name="Haridas S."/>
            <person name="Albert R."/>
            <person name="Binder M."/>
            <person name="Bloem J."/>
            <person name="Labutti K."/>
            <person name="Salamov A."/>
            <person name="Andreopoulos B."/>
            <person name="Baker S."/>
            <person name="Barry K."/>
            <person name="Bills G."/>
            <person name="Bluhm B."/>
            <person name="Cannon C."/>
            <person name="Castanera R."/>
            <person name="Culley D."/>
            <person name="Daum C."/>
            <person name="Ezra D."/>
            <person name="Gonzalez J."/>
            <person name="Henrissat B."/>
            <person name="Kuo A."/>
            <person name="Liang C."/>
            <person name="Lipzen A."/>
            <person name="Lutzoni F."/>
            <person name="Magnuson J."/>
            <person name="Mondo S."/>
            <person name="Nolan M."/>
            <person name="Ohm R."/>
            <person name="Pangilinan J."/>
            <person name="Park H.-J."/>
            <person name="Ramirez L."/>
            <person name="Alfaro M."/>
            <person name="Sun H."/>
            <person name="Tritt A."/>
            <person name="Yoshinaga Y."/>
            <person name="Zwiers L.-H."/>
            <person name="Turgeon B."/>
            <person name="Goodwin S."/>
            <person name="Spatafora J."/>
            <person name="Crous P."/>
            <person name="Grigoriev I."/>
        </authorList>
    </citation>
    <scope>NUCLEOTIDE SEQUENCE</scope>
    <source>
        <strain evidence="1 3">CBS 304.34</strain>
    </source>
</reference>
<name>A0A6A6Z6U7_9PEZI</name>
<dbReference type="EMBL" id="MU003693">
    <property type="protein sequence ID" value="KAF2816024.1"/>
    <property type="molecule type" value="Genomic_DNA"/>
</dbReference>
<feature type="non-terminal residue" evidence="1">
    <location>
        <position position="1"/>
    </location>
</feature>
<accession>A0A6A6Z6U7</accession>
<proteinExistence type="predicted"/>
<dbReference type="GeneID" id="54455876"/>
<keyword evidence="2" id="KW-1185">Reference proteome</keyword>
<protein>
    <submittedName>
        <fullName evidence="1 3">Uncharacterized protein</fullName>
    </submittedName>
</protein>